<evidence type="ECO:0000256" key="13">
    <source>
        <dbReference type="HAMAP-Rule" id="MF_01480"/>
    </source>
</evidence>
<keyword evidence="9 13" id="KW-0051">Antiviral defense</keyword>
<keyword evidence="11" id="KW-0464">Manganese</keyword>
<evidence type="ECO:0000256" key="4">
    <source>
        <dbReference type="ARBA" id="ARBA00022723"/>
    </source>
</evidence>
<comment type="caution">
    <text evidence="15">The sequence shown here is derived from an EMBL/GenBank/DDBJ whole genome shotgun (WGS) entry which is preliminary data.</text>
</comment>
<comment type="subunit">
    <text evidence="12 13">Monomer. Binds crRNA and tracrRNA.</text>
</comment>
<accession>A0A930B9I7</accession>
<dbReference type="InterPro" id="IPR003615">
    <property type="entry name" value="HNH_nuc"/>
</dbReference>
<keyword evidence="10 13" id="KW-0238">DNA-binding</keyword>
<dbReference type="Gene3D" id="3.30.420.10">
    <property type="entry name" value="Ribonuclease H-like superfamily/Ribonuclease H"/>
    <property type="match status" value="3"/>
</dbReference>
<dbReference type="GO" id="GO:0003723">
    <property type="term" value="F:RNA binding"/>
    <property type="evidence" value="ECO:0007669"/>
    <property type="project" value="UniProtKB-UniRule"/>
</dbReference>
<evidence type="ECO:0000256" key="11">
    <source>
        <dbReference type="ARBA" id="ARBA00023211"/>
    </source>
</evidence>
<evidence type="ECO:0000256" key="6">
    <source>
        <dbReference type="ARBA" id="ARBA00022801"/>
    </source>
</evidence>
<feature type="binding site" evidence="13">
    <location>
        <position position="502"/>
    </location>
    <ligand>
        <name>Mg(2+)</name>
        <dbReference type="ChEBI" id="CHEBI:18420"/>
        <label>1</label>
    </ligand>
</feature>
<comment type="domain">
    <text evidence="13">Has 2 endonuclease domains. The discontinuous RuvC-like domain cleaves the target DNA noncomplementary to crRNA while the HNH nuclease domain cleaves the target DNA complementary to crRNA.</text>
</comment>
<dbReference type="HAMAP" id="MF_01480">
    <property type="entry name" value="Cas9"/>
    <property type="match status" value="1"/>
</dbReference>
<evidence type="ECO:0000256" key="3">
    <source>
        <dbReference type="ARBA" id="ARBA00022722"/>
    </source>
</evidence>
<dbReference type="GO" id="GO:0003677">
    <property type="term" value="F:DNA binding"/>
    <property type="evidence" value="ECO:0007669"/>
    <property type="project" value="UniProtKB-UniRule"/>
</dbReference>
<dbReference type="EMBL" id="JABZMK010000098">
    <property type="protein sequence ID" value="MBF1130102.1"/>
    <property type="molecule type" value="Genomic_DNA"/>
</dbReference>
<dbReference type="InterPro" id="IPR036397">
    <property type="entry name" value="RNaseH_sf"/>
</dbReference>
<feature type="domain" description="HNH Cas9-type" evidence="14">
    <location>
        <begin position="510"/>
        <end position="675"/>
    </location>
</feature>
<evidence type="ECO:0000256" key="1">
    <source>
        <dbReference type="ARBA" id="ARBA00001946"/>
    </source>
</evidence>
<evidence type="ECO:0000259" key="14">
    <source>
        <dbReference type="PROSITE" id="PS51749"/>
    </source>
</evidence>
<dbReference type="Pfam" id="PF18541">
    <property type="entry name" value="RuvC_III"/>
    <property type="match status" value="1"/>
</dbReference>
<evidence type="ECO:0000256" key="8">
    <source>
        <dbReference type="ARBA" id="ARBA00022884"/>
    </source>
</evidence>
<feature type="binding site" evidence="13">
    <location>
        <position position="506"/>
    </location>
    <ligand>
        <name>Mg(2+)</name>
        <dbReference type="ChEBI" id="CHEBI:18420"/>
        <label>1</label>
    </ligand>
</feature>
<keyword evidence="3 13" id="KW-0540">Nuclease</keyword>
<dbReference type="AlphaFoldDB" id="A0A930B9I7"/>
<comment type="function">
    <text evidence="13">CRISPR (clustered regularly interspaced short palindromic repeat) is an adaptive immune system that provides protection against mobile genetic elements (viruses, transposable elements and conjugative plasmids). CRISPR clusters contain spacers, sequences complementary to antecedent mobile elements, and target invading nucleic acids. CRISPR clusters are transcribed and processed into CRISPR RNA (crRNA). In type II CRISPR systems correct processing of pre-crRNA requires a trans-encoded small RNA (tracrRNA), endogenous ribonuclease 3 (rnc) and this protein. The tracrRNA serves as a guide for ribonuclease 3-aided processing of pre-crRNA. Subsequently Cas9/crRNA/tracrRNA endonucleolytically cleaves linear or circular dsDNA target complementary to the spacer; Cas9 is inactive in the absence of the 2 guide RNAs (gRNA). Cas9 recognizes the protospacer adjacent motif (PAM) in the CRISPR repeat sequences to help distinguish self versus nonself, as targets within the bacterial CRISPR locus do not have PAMs. PAM recognition is also required for catalytic activity.</text>
</comment>
<feature type="binding site" evidence="13">
    <location>
        <position position="506"/>
    </location>
    <ligand>
        <name>Mg(2+)</name>
        <dbReference type="ChEBI" id="CHEBI:18420"/>
        <label>2</label>
    </ligand>
</feature>
<keyword evidence="6 13" id="KW-0378">Hydrolase</keyword>
<evidence type="ECO:0000256" key="7">
    <source>
        <dbReference type="ARBA" id="ARBA00022842"/>
    </source>
</evidence>
<evidence type="ECO:0000256" key="12">
    <source>
        <dbReference type="ARBA" id="ARBA00046380"/>
    </source>
</evidence>
<evidence type="ECO:0000313" key="15">
    <source>
        <dbReference type="EMBL" id="MBF1130102.1"/>
    </source>
</evidence>
<dbReference type="InterPro" id="IPR033114">
    <property type="entry name" value="HNH_CAS9"/>
</dbReference>
<dbReference type="Proteomes" id="UP000757890">
    <property type="component" value="Unassembled WGS sequence"/>
</dbReference>
<feature type="active site" description="Proton acceptor for HNH nuclease domain" evidence="13">
    <location>
        <position position="585"/>
    </location>
</feature>
<dbReference type="GO" id="GO:0046872">
    <property type="term" value="F:metal ion binding"/>
    <property type="evidence" value="ECO:0007669"/>
    <property type="project" value="UniProtKB-UniRule"/>
</dbReference>
<keyword evidence="7 13" id="KW-0460">Magnesium</keyword>
<keyword evidence="8 13" id="KW-0694">RNA-binding</keyword>
<dbReference type="GO" id="GO:0043571">
    <property type="term" value="P:maintenance of CRISPR repeat elements"/>
    <property type="evidence" value="ECO:0007669"/>
    <property type="project" value="UniProtKB-UniRule"/>
</dbReference>
<protein>
    <recommendedName>
        <fullName evidence="13">CRISPR-associated endonuclease Cas9</fullName>
        <ecNumber evidence="13">3.1.-.-</ecNumber>
    </recommendedName>
</protein>
<gene>
    <name evidence="13 15" type="primary">cas9</name>
    <name evidence="15" type="ORF">HXL70_08730</name>
</gene>
<dbReference type="NCBIfam" id="TIGR01865">
    <property type="entry name" value="cas_Csn1"/>
    <property type="match status" value="1"/>
</dbReference>
<dbReference type="GO" id="GO:0016787">
    <property type="term" value="F:hydrolase activity"/>
    <property type="evidence" value="ECO:0007669"/>
    <property type="project" value="UniProtKB-KW"/>
</dbReference>
<feature type="binding site" evidence="13">
    <location>
        <position position="8"/>
    </location>
    <ligand>
        <name>Mg(2+)</name>
        <dbReference type="ChEBI" id="CHEBI:18420"/>
        <label>1</label>
    </ligand>
</feature>
<reference evidence="15" key="1">
    <citation type="submission" date="2020-04" db="EMBL/GenBank/DDBJ databases">
        <title>Deep metagenomics examines the oral microbiome during advanced dental caries in children, revealing novel taxa and co-occurrences with host molecules.</title>
        <authorList>
            <person name="Baker J.L."/>
            <person name="Morton J.T."/>
            <person name="Dinis M."/>
            <person name="Alvarez R."/>
            <person name="Tran N.C."/>
            <person name="Knight R."/>
            <person name="Edlund A."/>
        </authorList>
    </citation>
    <scope>NUCLEOTIDE SEQUENCE</scope>
    <source>
        <strain evidence="15">JCVI_32_bin.14</strain>
    </source>
</reference>
<dbReference type="InterPro" id="IPR041383">
    <property type="entry name" value="RuvC_III"/>
</dbReference>
<dbReference type="GO" id="GO:0051607">
    <property type="term" value="P:defense response to virus"/>
    <property type="evidence" value="ECO:0007669"/>
    <property type="project" value="UniProtKB-UniRule"/>
</dbReference>
<name>A0A930B9I7_9FIRM</name>
<organism evidence="15 16">
    <name type="scientific">Dialister invisus</name>
    <dbReference type="NCBI Taxonomy" id="218538"/>
    <lineage>
        <taxon>Bacteria</taxon>
        <taxon>Bacillati</taxon>
        <taxon>Bacillota</taxon>
        <taxon>Negativicutes</taxon>
        <taxon>Veillonellales</taxon>
        <taxon>Veillonellaceae</taxon>
        <taxon>Dialister</taxon>
    </lineage>
</organism>
<comment type="similarity">
    <text evidence="13">Belongs to the CRISPR-associated Cas9 family.</text>
</comment>
<evidence type="ECO:0000313" key="16">
    <source>
        <dbReference type="Proteomes" id="UP000757890"/>
    </source>
</evidence>
<feature type="active site" description="For RuvC-like nuclease domain" evidence="13">
    <location>
        <position position="8"/>
    </location>
</feature>
<dbReference type="InterPro" id="IPR028629">
    <property type="entry name" value="Cas9"/>
</dbReference>
<comment type="cofactor">
    <cofactor evidence="1 13">
        <name>Mg(2+)</name>
        <dbReference type="ChEBI" id="CHEBI:18420"/>
    </cofactor>
</comment>
<feature type="binding site" evidence="13">
    <location>
        <position position="724"/>
    </location>
    <ligand>
        <name>Mg(2+)</name>
        <dbReference type="ChEBI" id="CHEBI:18420"/>
        <label>2</label>
    </ligand>
</feature>
<comment type="similarity">
    <text evidence="2">Belongs to the CRISPR-associated protein Cas9 family. Subtype II-A subfamily.</text>
</comment>
<evidence type="ECO:0000256" key="9">
    <source>
        <dbReference type="ARBA" id="ARBA00023118"/>
    </source>
</evidence>
<evidence type="ECO:0000256" key="10">
    <source>
        <dbReference type="ARBA" id="ARBA00023125"/>
    </source>
</evidence>
<dbReference type="InterPro" id="IPR040619">
    <property type="entry name" value="Cas9_alpha-helical_lobe"/>
</dbReference>
<dbReference type="PROSITE" id="PS51749">
    <property type="entry name" value="HNH_CAS9"/>
    <property type="match status" value="1"/>
</dbReference>
<evidence type="ECO:0000256" key="2">
    <source>
        <dbReference type="ARBA" id="ARBA00005244"/>
    </source>
</evidence>
<dbReference type="Pfam" id="PF18470">
    <property type="entry name" value="Cas9_a"/>
    <property type="match status" value="1"/>
</dbReference>
<dbReference type="Pfam" id="PF13395">
    <property type="entry name" value="HNH_4"/>
    <property type="match status" value="1"/>
</dbReference>
<keyword evidence="5 13" id="KW-0255">Endonuclease</keyword>
<sequence length="1081" mass="125669">MNYVLGLDVGIASVGWAVLELNEEDNPIRIEGLGARIFDKAEVPKTGASLAAPRRMSRGIRRVIRRRRFRLQRVRSYLKRHNILPAEKVDHLYDVPSAIDIYELRKRALTEKVTAEEWARLLIFFAKHRGFKSNRKKASGDADEGEMLKAIAANAELLKNYRTVGEMLCDNEKFRKRKRNRDGAYNFTVSRAMLIEEIHTLFEIQRNLGQKFADERLEEEYVILFVAQRKFDEGPGENSPYAGNQIEKMIGSCTLEGKKEKRAPKASYAFMAFNLWQKINHLKINRRGSERFLTEEERRRIADLAWKKEKLTYGSLREVLFLDPEDRFVGLRYDLKKEKEEDLEEPVSEAEKMSFSWVKDYHSIRKALDKVEKNRILKLSHEQLDTIATAFSVYKNEETIEKYLEEGGIEKADREALLERLSSFSKFGHLSLKACYKILPFLEKGEVYSRACERAGYDFRKSSLENINDIPNPVVKRSISQTLKVINAIILRYGNPVEVHIELARELAKNFRDRKKMEKGMQENQAKNEKIRQRLMSEFGVLCPKGMDIVKFKLCEEQNGECAYSQKHFDMEKLLKDPSYAEVDHIIPYSRSFDDSYNNKVLVLTKENREKRNRIPMEYLADAPEQKNRFIHWVKSTIRNSRKRENLLRTDYTAATENEWKRRNLQDTQYISKYLYNYLLENLELAKGYTERKRRIIPVNGAVTAYIRKRLGINKIRENGDLHHAVDAVIIACATQGIVNKVSRYSKSRELWDYEVDKETGEILQKKNKNTKDVFPEPWLNFRYELEQKVRIRPLDIPETADITKMEEPFVSHMPNRKIHGPAHKETIRSGRLKEEGYTISKTALTDLKLTEDKEEIKGYYNKESDRLLYEALKKQLRRYGGKAKEAFKEPFHKPKADGTPGPIVNKVKIMEKSTMPVPVNGGKGIASNGNMVRIDVFRVEEKGKKKYYFIPVYVADTVKEELPNRAVLAHKPYEAWKIMKEEDFIFSLYPNDLIFVDAGKEIPFKAALKGSTLDPEKKASRFLMYYKGADIAGGTINGVNHDSTYGIRIGLQRLKGIRKCRIDVLGNISLVGKEKRKTFR</sequence>
<evidence type="ECO:0000256" key="5">
    <source>
        <dbReference type="ARBA" id="ARBA00022759"/>
    </source>
</evidence>
<keyword evidence="4 13" id="KW-0479">Metal-binding</keyword>
<dbReference type="EC" id="3.1.-.-" evidence="13"/>
<proteinExistence type="inferred from homology"/>
<dbReference type="GO" id="GO:0004519">
    <property type="term" value="F:endonuclease activity"/>
    <property type="evidence" value="ECO:0007669"/>
    <property type="project" value="UniProtKB-UniRule"/>
</dbReference>
<feature type="binding site" evidence="13">
    <location>
        <position position="8"/>
    </location>
    <ligand>
        <name>Mg(2+)</name>
        <dbReference type="ChEBI" id="CHEBI:18420"/>
        <label>2</label>
    </ligand>
</feature>